<accession>A0A6A3L394</accession>
<comment type="caution">
    <text evidence="2">The sequence shown here is derived from an EMBL/GenBank/DDBJ whole genome shotgun (WGS) entry which is preliminary data.</text>
</comment>
<gene>
    <name evidence="2" type="ORF">PR002_g14327</name>
</gene>
<proteinExistence type="predicted"/>
<feature type="region of interest" description="Disordered" evidence="1">
    <location>
        <begin position="1"/>
        <end position="92"/>
    </location>
</feature>
<evidence type="ECO:0000313" key="3">
    <source>
        <dbReference type="Proteomes" id="UP000435112"/>
    </source>
</evidence>
<name>A0A6A3L394_9STRA</name>
<dbReference type="EMBL" id="QXFU01000989">
    <property type="protein sequence ID" value="KAE9014071.1"/>
    <property type="molecule type" value="Genomic_DNA"/>
</dbReference>
<evidence type="ECO:0000313" key="2">
    <source>
        <dbReference type="EMBL" id="KAE9014071.1"/>
    </source>
</evidence>
<dbReference type="Proteomes" id="UP000435112">
    <property type="component" value="Unassembled WGS sequence"/>
</dbReference>
<protein>
    <submittedName>
        <fullName evidence="2">Uncharacterized protein</fullName>
    </submittedName>
</protein>
<reference evidence="2 3" key="1">
    <citation type="submission" date="2018-09" db="EMBL/GenBank/DDBJ databases">
        <title>Genomic investigation of the strawberry pathogen Phytophthora fragariae indicates pathogenicity is determined by transcriptional variation in three key races.</title>
        <authorList>
            <person name="Adams T.M."/>
            <person name="Armitage A.D."/>
            <person name="Sobczyk M.K."/>
            <person name="Bates H.J."/>
            <person name="Dunwell J.M."/>
            <person name="Nellist C.F."/>
            <person name="Harrison R.J."/>
        </authorList>
    </citation>
    <scope>NUCLEOTIDE SEQUENCE [LARGE SCALE GENOMIC DNA]</scope>
    <source>
        <strain evidence="2 3">SCRP324</strain>
    </source>
</reference>
<sequence length="92" mass="9848">MASIGCTALPSAALDTAGSSRVGGPALPEAEDALQPPTRSSSGKGGRRLSRHSALVPGKSNDQLERPMRHLSTSTQWPNDPPTLWHRFQRHP</sequence>
<evidence type="ECO:0000256" key="1">
    <source>
        <dbReference type="SAM" id="MobiDB-lite"/>
    </source>
</evidence>
<organism evidence="2 3">
    <name type="scientific">Phytophthora rubi</name>
    <dbReference type="NCBI Taxonomy" id="129364"/>
    <lineage>
        <taxon>Eukaryota</taxon>
        <taxon>Sar</taxon>
        <taxon>Stramenopiles</taxon>
        <taxon>Oomycota</taxon>
        <taxon>Peronosporomycetes</taxon>
        <taxon>Peronosporales</taxon>
        <taxon>Peronosporaceae</taxon>
        <taxon>Phytophthora</taxon>
    </lineage>
</organism>
<dbReference type="AlphaFoldDB" id="A0A6A3L394"/>